<evidence type="ECO:0000256" key="1">
    <source>
        <dbReference type="ARBA" id="ARBA00011073"/>
    </source>
</evidence>
<reference evidence="9 10" key="1">
    <citation type="submission" date="2016-10" db="EMBL/GenBank/DDBJ databases">
        <authorList>
            <person name="de Groot N.N."/>
        </authorList>
    </citation>
    <scope>NUCLEOTIDE SEQUENCE [LARGE SCALE GENOMIC DNA]</scope>
    <source>
        <strain evidence="9 10">DSM 24015</strain>
    </source>
</reference>
<comment type="similarity">
    <text evidence="1 5 6">Belongs to the peptidase S8 family.</text>
</comment>
<evidence type="ECO:0000256" key="5">
    <source>
        <dbReference type="PROSITE-ProRule" id="PRU01240"/>
    </source>
</evidence>
<feature type="domain" description="Peptidase S8/S53" evidence="8">
    <location>
        <begin position="61"/>
        <end position="505"/>
    </location>
</feature>
<evidence type="ECO:0000256" key="4">
    <source>
        <dbReference type="ARBA" id="ARBA00022825"/>
    </source>
</evidence>
<evidence type="ECO:0000259" key="8">
    <source>
        <dbReference type="Pfam" id="PF00082"/>
    </source>
</evidence>
<gene>
    <name evidence="9" type="ORF">SAMN05421544_1218</name>
</gene>
<feature type="active site" description="Charge relay system" evidence="5">
    <location>
        <position position="297"/>
    </location>
</feature>
<evidence type="ECO:0000256" key="6">
    <source>
        <dbReference type="RuleBase" id="RU003355"/>
    </source>
</evidence>
<evidence type="ECO:0000256" key="3">
    <source>
        <dbReference type="ARBA" id="ARBA00022801"/>
    </source>
</evidence>
<dbReference type="EMBL" id="FNAS01000021">
    <property type="protein sequence ID" value="SDE72822.1"/>
    <property type="molecule type" value="Genomic_DNA"/>
</dbReference>
<dbReference type="AlphaFoldDB" id="A0A1G7FAD3"/>
<dbReference type="InterPro" id="IPR036852">
    <property type="entry name" value="Peptidase_S8/S53_dom_sf"/>
</dbReference>
<feature type="active site" description="Charge relay system" evidence="5">
    <location>
        <position position="469"/>
    </location>
</feature>
<dbReference type="PROSITE" id="PS51892">
    <property type="entry name" value="SUBTILASE"/>
    <property type="match status" value="1"/>
</dbReference>
<proteinExistence type="inferred from homology"/>
<keyword evidence="4 5" id="KW-0720">Serine protease</keyword>
<dbReference type="Gene3D" id="3.40.50.200">
    <property type="entry name" value="Peptidase S8/S53 domain"/>
    <property type="match status" value="2"/>
</dbReference>
<sequence>MKKIIVAALFLSGLSCVFGQEEHDRALETWYHNDFAKTNVYGINTENAYKFLESKGLKPRTVVVGVLDSGVQVDHPGLVNNIWTNPNEVPNNGIDDDHNGHIDDIHGWNFIGGKNGNVGTDNLEVTRVVRKYKPVFEGTDAAQNKANQSKMPEEFEMYMKSKKKFEEGKIEAEQNYQHYKAFKEKIPGIIAMMGGKPLDTKYLETIKPQNKEEAVYLTTLIMMAESDGIKVKGKTPEEIKSMLSKEVDSALKYFEPQIKYQYNLDFDSRESIVGDNYDDYNESNYGNNDYEGLNAEHGTHVAGIIAGLPQGNEIQYGVADKVAKIMVVRAVPDGDERDKDVANAIRYAVDNGAKILNMSFGKPVSPGKKYVWDAIKYAQDKGVLLVKAAGNDNENIEENVYYPTNFKSPKDVKPFVNNMIVVGASTNDNEDLKASFSNYNQKMVNVFAPGTKIYSTVPTSKYEYLQGTSMASPVVAGAAAVLKAYMPELTPAQIIEALEKSVNKSAVSANEKDVPTLTFDKLSVAGGVIDLEKAAEYAYSHFYAKNNKVEKVKKRLKRRAFRRH</sequence>
<dbReference type="InterPro" id="IPR023828">
    <property type="entry name" value="Peptidase_S8_Ser-AS"/>
</dbReference>
<dbReference type="Pfam" id="PF00082">
    <property type="entry name" value="Peptidase_S8"/>
    <property type="match status" value="1"/>
</dbReference>
<keyword evidence="2 5" id="KW-0645">Protease</keyword>
<dbReference type="PROSITE" id="PS00138">
    <property type="entry name" value="SUBTILASE_SER"/>
    <property type="match status" value="1"/>
</dbReference>
<dbReference type="InterPro" id="IPR000209">
    <property type="entry name" value="Peptidase_S8/S53_dom"/>
</dbReference>
<dbReference type="InterPro" id="IPR015500">
    <property type="entry name" value="Peptidase_S8_subtilisin-rel"/>
</dbReference>
<dbReference type="PANTHER" id="PTHR43399">
    <property type="entry name" value="SUBTILISIN-RELATED"/>
    <property type="match status" value="1"/>
</dbReference>
<dbReference type="PROSITE" id="PS00136">
    <property type="entry name" value="SUBTILASE_ASP"/>
    <property type="match status" value="1"/>
</dbReference>
<evidence type="ECO:0000256" key="2">
    <source>
        <dbReference type="ARBA" id="ARBA00022670"/>
    </source>
</evidence>
<name>A0A1G7FAD3_9FLAO</name>
<evidence type="ECO:0000313" key="9">
    <source>
        <dbReference type="EMBL" id="SDE72822.1"/>
    </source>
</evidence>
<dbReference type="OrthoDB" id="9798386at2"/>
<keyword evidence="10" id="KW-1185">Reference proteome</keyword>
<feature type="signal peptide" evidence="7">
    <location>
        <begin position="1"/>
        <end position="19"/>
    </location>
</feature>
<dbReference type="InterPro" id="IPR023827">
    <property type="entry name" value="Peptidase_S8_Asp-AS"/>
</dbReference>
<organism evidence="9 10">
    <name type="scientific">Riemerella columbipharyngis</name>
    <dbReference type="NCBI Taxonomy" id="1071918"/>
    <lineage>
        <taxon>Bacteria</taxon>
        <taxon>Pseudomonadati</taxon>
        <taxon>Bacteroidota</taxon>
        <taxon>Flavobacteriia</taxon>
        <taxon>Flavobacteriales</taxon>
        <taxon>Weeksellaceae</taxon>
        <taxon>Riemerella</taxon>
    </lineage>
</organism>
<dbReference type="InterPro" id="IPR051048">
    <property type="entry name" value="Peptidase_S8/S53_subtilisin"/>
</dbReference>
<evidence type="ECO:0000313" key="10">
    <source>
        <dbReference type="Proteomes" id="UP000198517"/>
    </source>
</evidence>
<dbReference type="Proteomes" id="UP000198517">
    <property type="component" value="Unassembled WGS sequence"/>
</dbReference>
<dbReference type="PROSITE" id="PS51257">
    <property type="entry name" value="PROKAR_LIPOPROTEIN"/>
    <property type="match status" value="1"/>
</dbReference>
<dbReference type="STRING" id="1071918.SAMN05421544_1218"/>
<dbReference type="InterPro" id="IPR022398">
    <property type="entry name" value="Peptidase_S8_His-AS"/>
</dbReference>
<accession>A0A1G7FAD3</accession>
<feature type="active site" description="Charge relay system" evidence="5">
    <location>
        <position position="68"/>
    </location>
</feature>
<dbReference type="PANTHER" id="PTHR43399:SF4">
    <property type="entry name" value="CELL WALL-ASSOCIATED PROTEASE"/>
    <property type="match status" value="1"/>
</dbReference>
<evidence type="ECO:0000256" key="7">
    <source>
        <dbReference type="SAM" id="SignalP"/>
    </source>
</evidence>
<dbReference type="GO" id="GO:0006508">
    <property type="term" value="P:proteolysis"/>
    <property type="evidence" value="ECO:0007669"/>
    <property type="project" value="UniProtKB-KW"/>
</dbReference>
<dbReference type="GO" id="GO:0004252">
    <property type="term" value="F:serine-type endopeptidase activity"/>
    <property type="evidence" value="ECO:0007669"/>
    <property type="project" value="UniProtKB-UniRule"/>
</dbReference>
<dbReference type="PROSITE" id="PS00137">
    <property type="entry name" value="SUBTILASE_HIS"/>
    <property type="match status" value="1"/>
</dbReference>
<keyword evidence="7" id="KW-0732">Signal</keyword>
<feature type="chain" id="PRO_5011494945" evidence="7">
    <location>
        <begin position="20"/>
        <end position="564"/>
    </location>
</feature>
<keyword evidence="3 5" id="KW-0378">Hydrolase</keyword>
<dbReference type="PRINTS" id="PR00723">
    <property type="entry name" value="SUBTILISIN"/>
</dbReference>
<dbReference type="SUPFAM" id="SSF52743">
    <property type="entry name" value="Subtilisin-like"/>
    <property type="match status" value="1"/>
</dbReference>
<protein>
    <submittedName>
        <fullName evidence="9">Subtilase family protein</fullName>
    </submittedName>
</protein>
<dbReference type="RefSeq" id="WP_092737801.1">
    <property type="nucleotide sequence ID" value="NZ_FNAS01000021.1"/>
</dbReference>